<reference evidence="7" key="1">
    <citation type="submission" date="2023-01" db="EMBL/GenBank/DDBJ databases">
        <title>Complete genome sequence of Planctobacterium marinum strain Dej080120_11.</title>
        <authorList>
            <person name="Ueki S."/>
            <person name="Maruyama F."/>
        </authorList>
    </citation>
    <scope>NUCLEOTIDE SEQUENCE</scope>
    <source>
        <strain evidence="7">Dej080120_11</strain>
    </source>
</reference>
<accession>A0AA48HRH9</accession>
<evidence type="ECO:0000313" key="7">
    <source>
        <dbReference type="EMBL" id="BDX06659.1"/>
    </source>
</evidence>
<evidence type="ECO:0000313" key="8">
    <source>
        <dbReference type="Proteomes" id="UP001333710"/>
    </source>
</evidence>
<dbReference type="EMBL" id="AP027272">
    <property type="protein sequence ID" value="BDX06659.1"/>
    <property type="molecule type" value="Genomic_DNA"/>
</dbReference>
<dbReference type="KEGG" id="pmaw:MACH26_21800"/>
<feature type="transmembrane region" description="Helical" evidence="5">
    <location>
        <begin position="37"/>
        <end position="59"/>
    </location>
</feature>
<sequence length="80" mass="8701">MALCLVVLLLALIVGSQNTQLTDFNYLIAKAPISVSALLGGSVLVGALIASMFWAAYVIKLKFMLRSQNKQFVKSINKKN</sequence>
<keyword evidence="1" id="KW-1003">Cell membrane</keyword>
<keyword evidence="3 5" id="KW-1133">Transmembrane helix</keyword>
<feature type="domain" description="Lipopolysaccharide assembly protein A" evidence="6">
    <location>
        <begin position="17"/>
        <end position="73"/>
    </location>
</feature>
<keyword evidence="8" id="KW-1185">Reference proteome</keyword>
<evidence type="ECO:0000259" key="6">
    <source>
        <dbReference type="Pfam" id="PF06305"/>
    </source>
</evidence>
<evidence type="ECO:0000256" key="2">
    <source>
        <dbReference type="ARBA" id="ARBA00022692"/>
    </source>
</evidence>
<gene>
    <name evidence="7" type="ORF">MACH26_21800</name>
</gene>
<evidence type="ECO:0000256" key="1">
    <source>
        <dbReference type="ARBA" id="ARBA00022475"/>
    </source>
</evidence>
<evidence type="ECO:0000256" key="4">
    <source>
        <dbReference type="ARBA" id="ARBA00023136"/>
    </source>
</evidence>
<dbReference type="GO" id="GO:0005886">
    <property type="term" value="C:plasma membrane"/>
    <property type="evidence" value="ECO:0007669"/>
    <property type="project" value="InterPro"/>
</dbReference>
<organism evidence="7 8">
    <name type="scientific">Planctobacterium marinum</name>
    <dbReference type="NCBI Taxonomy" id="1631968"/>
    <lineage>
        <taxon>Bacteria</taxon>
        <taxon>Pseudomonadati</taxon>
        <taxon>Pseudomonadota</taxon>
        <taxon>Gammaproteobacteria</taxon>
        <taxon>Alteromonadales</taxon>
        <taxon>Alteromonadaceae</taxon>
        <taxon>Planctobacterium</taxon>
    </lineage>
</organism>
<dbReference type="AlphaFoldDB" id="A0AA48HRH9"/>
<evidence type="ECO:0000256" key="3">
    <source>
        <dbReference type="ARBA" id="ARBA00022989"/>
    </source>
</evidence>
<keyword evidence="4 5" id="KW-0472">Membrane</keyword>
<keyword evidence="2 5" id="KW-0812">Transmembrane</keyword>
<dbReference type="Pfam" id="PF06305">
    <property type="entry name" value="LapA_dom"/>
    <property type="match status" value="1"/>
</dbReference>
<dbReference type="RefSeq" id="WP_425325599.1">
    <property type="nucleotide sequence ID" value="NZ_AP027272.1"/>
</dbReference>
<dbReference type="Proteomes" id="UP001333710">
    <property type="component" value="Chromosome"/>
</dbReference>
<evidence type="ECO:0000256" key="5">
    <source>
        <dbReference type="SAM" id="Phobius"/>
    </source>
</evidence>
<proteinExistence type="predicted"/>
<dbReference type="InterPro" id="IPR010445">
    <property type="entry name" value="LapA_dom"/>
</dbReference>
<name>A0AA48HRH9_9ALTE</name>
<protein>
    <recommendedName>
        <fullName evidence="6">Lipopolysaccharide assembly protein A domain-containing protein</fullName>
    </recommendedName>
</protein>